<evidence type="ECO:0000313" key="5">
    <source>
        <dbReference type="RefSeq" id="XP_011010554.1"/>
    </source>
</evidence>
<evidence type="ECO:0000259" key="3">
    <source>
        <dbReference type="Pfam" id="PF26180"/>
    </source>
</evidence>
<dbReference type="GeneID" id="105115386"/>
<dbReference type="RefSeq" id="XP_011010558.1">
    <property type="nucleotide sequence ID" value="XM_011012256.1"/>
</dbReference>
<dbReference type="CDD" id="cd05402">
    <property type="entry name" value="NT_PAP_TUTase"/>
    <property type="match status" value="1"/>
</dbReference>
<dbReference type="Pfam" id="PF26180">
    <property type="entry name" value="PAP-OAS1"/>
    <property type="match status" value="1"/>
</dbReference>
<dbReference type="InterPro" id="IPR043519">
    <property type="entry name" value="NT_sf"/>
</dbReference>
<feature type="compositionally biased region" description="Low complexity" evidence="1">
    <location>
        <begin position="7"/>
        <end position="23"/>
    </location>
</feature>
<feature type="compositionally biased region" description="Basic and acidic residues" evidence="1">
    <location>
        <begin position="524"/>
        <end position="534"/>
    </location>
</feature>
<dbReference type="InterPro" id="IPR058921">
    <property type="entry name" value="PAP/OAS1-rel"/>
</dbReference>
<feature type="region of interest" description="Disordered" evidence="1">
    <location>
        <begin position="604"/>
        <end position="639"/>
    </location>
</feature>
<feature type="compositionally biased region" description="Polar residues" evidence="1">
    <location>
        <begin position="509"/>
        <end position="522"/>
    </location>
</feature>
<proteinExistence type="predicted"/>
<dbReference type="SUPFAM" id="SSF81631">
    <property type="entry name" value="PAP/OAS1 substrate-binding domain"/>
    <property type="match status" value="1"/>
</dbReference>
<dbReference type="RefSeq" id="XP_011010555.1">
    <property type="nucleotide sequence ID" value="XM_011012253.1"/>
</dbReference>
<reference evidence="5 6" key="1">
    <citation type="submission" date="2025-04" db="UniProtKB">
        <authorList>
            <consortium name="RefSeq"/>
        </authorList>
    </citation>
    <scope>IDENTIFICATION</scope>
</reference>
<dbReference type="SUPFAM" id="SSF81301">
    <property type="entry name" value="Nucleotidyltransferase"/>
    <property type="match status" value="1"/>
</dbReference>
<dbReference type="RefSeq" id="XP_011010557.1">
    <property type="nucleotide sequence ID" value="XM_011012255.1"/>
</dbReference>
<feature type="domain" description="Poly(A) RNA polymerase mitochondrial-like central palm" evidence="2">
    <location>
        <begin position="40"/>
        <end position="159"/>
    </location>
</feature>
<evidence type="ECO:0000313" key="8">
    <source>
        <dbReference type="RefSeq" id="XP_011010557.1"/>
    </source>
</evidence>
<dbReference type="InterPro" id="IPR054708">
    <property type="entry name" value="MTPAP-like_central"/>
</dbReference>
<evidence type="ECO:0000313" key="7">
    <source>
        <dbReference type="RefSeq" id="XP_011010556.1"/>
    </source>
</evidence>
<sequence length="677" mass="75950">MGNLRRSFSPPSFSTLTSSSSSLGPHPLEIDSELWLMVEKRTQEILYTIQPAFVSEQKRKEVIDYIRSLIKGYFAVEVFPFGSVPLKTYLPDGDIDLMILSHQSMEEDLARNVFTLLQCEEQDQGFQVNDVQYIQAQVKVIKCSVKNIAVDISFNQMGGPFALCFLEQVDQVIGRDHLFKRSIILIKAWCFYESRILGAHHGLISTYALQILVLNVINNFHSSLSGPLAVLYKFLDYYSTFDWDNYCVSINGPILISSFPQMESINNNGNELLLSQEFLRNCRDMFAFLMKELENGAPEFPTKHLNIVDPLKNSNNLGRSVNKGNFHRIRGALSYGVQRLAEIIALPGEAMGTGLEKFFMNTLDRNGKGQRPDADVPIPAFGTGRSEAADLSGDYDKYYSGLLYGQWYHNYALPVPPLPGPPSPPSQIKQKSARDVPPQLLQSKQNVFSQRGTDVFLPWPQCHPFASQLQDAASSIDRRRKSRGTGTYIPDMCHNRYKDLLLWVMTSNPDSTHRPLSQSPQMTDRAEESPKMEKSGNGNCLNIPPDQFSAETQKSEYGSCLDLSLDQFPLLPSSKKSMSSEIHQSSQNIAEACQAKDRSSTLGNIQFGSFQSSPSLQGLPSSVVKKQADPGVSTTKDEMPVVLRTEMQKQRGFFESPEKMVCKQQNQLKNDIDSPPL</sequence>
<evidence type="ECO:0000313" key="6">
    <source>
        <dbReference type="RefSeq" id="XP_011010555.1"/>
    </source>
</evidence>
<name>A0AAJ6THD7_POPEU</name>
<dbReference type="PANTHER" id="PTHR45979">
    <property type="entry name" value="PAP/OAS1 SUBSTRATE-BINDING DOMAIN SUPERFAMILY"/>
    <property type="match status" value="1"/>
</dbReference>
<dbReference type="AlphaFoldDB" id="A0AAJ6THD7"/>
<dbReference type="KEGG" id="peu:105115386"/>
<feature type="compositionally biased region" description="Low complexity" evidence="1">
    <location>
        <begin position="576"/>
        <end position="587"/>
    </location>
</feature>
<evidence type="ECO:0000259" key="2">
    <source>
        <dbReference type="Pfam" id="PF22600"/>
    </source>
</evidence>
<gene>
    <name evidence="5 6 7 8 9" type="primary">LOC105115386</name>
</gene>
<keyword evidence="4" id="KW-1185">Reference proteome</keyword>
<accession>A0AAJ6THD7</accession>
<feature type="region of interest" description="Disordered" evidence="1">
    <location>
        <begin position="509"/>
        <end position="547"/>
    </location>
</feature>
<evidence type="ECO:0000256" key="1">
    <source>
        <dbReference type="SAM" id="MobiDB-lite"/>
    </source>
</evidence>
<dbReference type="RefSeq" id="XP_011010554.1">
    <property type="nucleotide sequence ID" value="XM_011012252.1"/>
</dbReference>
<evidence type="ECO:0000313" key="9">
    <source>
        <dbReference type="RefSeq" id="XP_011010558.1"/>
    </source>
</evidence>
<organism evidence="4 6">
    <name type="scientific">Populus euphratica</name>
    <name type="common">Euphrates poplar</name>
    <dbReference type="NCBI Taxonomy" id="75702"/>
    <lineage>
        <taxon>Eukaryota</taxon>
        <taxon>Viridiplantae</taxon>
        <taxon>Streptophyta</taxon>
        <taxon>Embryophyta</taxon>
        <taxon>Tracheophyta</taxon>
        <taxon>Spermatophyta</taxon>
        <taxon>Magnoliopsida</taxon>
        <taxon>eudicotyledons</taxon>
        <taxon>Gunneridae</taxon>
        <taxon>Pentapetalae</taxon>
        <taxon>rosids</taxon>
        <taxon>fabids</taxon>
        <taxon>Malpighiales</taxon>
        <taxon>Salicaceae</taxon>
        <taxon>Saliceae</taxon>
        <taxon>Populus</taxon>
    </lineage>
</organism>
<feature type="region of interest" description="Disordered" evidence="1">
    <location>
        <begin position="1"/>
        <end position="24"/>
    </location>
</feature>
<dbReference type="Gene3D" id="3.30.460.10">
    <property type="entry name" value="Beta Polymerase, domain 2"/>
    <property type="match status" value="1"/>
</dbReference>
<dbReference type="InterPro" id="IPR058920">
    <property type="entry name" value="PAP-OAS1-bd-rel"/>
</dbReference>
<feature type="domain" description="PAP/OAS1 substrate-binding-related" evidence="3">
    <location>
        <begin position="173"/>
        <end position="363"/>
    </location>
</feature>
<dbReference type="Gene3D" id="1.10.1410.10">
    <property type="match status" value="1"/>
</dbReference>
<dbReference type="RefSeq" id="XP_011010556.1">
    <property type="nucleotide sequence ID" value="XM_011012254.1"/>
</dbReference>
<evidence type="ECO:0000313" key="4">
    <source>
        <dbReference type="Proteomes" id="UP000694918"/>
    </source>
</evidence>
<feature type="compositionally biased region" description="Low complexity" evidence="1">
    <location>
        <begin position="607"/>
        <end position="624"/>
    </location>
</feature>
<protein>
    <submittedName>
        <fullName evidence="5 6">Uncharacterized protein LOC105115386 isoform X1</fullName>
    </submittedName>
</protein>
<feature type="region of interest" description="Disordered" evidence="1">
    <location>
        <begin position="576"/>
        <end position="595"/>
    </location>
</feature>
<dbReference type="Pfam" id="PF22600">
    <property type="entry name" value="MTPAP-like_central"/>
    <property type="match status" value="1"/>
</dbReference>
<dbReference type="Proteomes" id="UP000694918">
    <property type="component" value="Unplaced"/>
</dbReference>
<dbReference type="PANTHER" id="PTHR45979:SF6">
    <property type="entry name" value="NUCLEOTIDYLTRANSFERASE DOMAIN PROTEIN"/>
    <property type="match status" value="1"/>
</dbReference>